<evidence type="ECO:0000256" key="5">
    <source>
        <dbReference type="ARBA" id="ARBA00023242"/>
    </source>
</evidence>
<keyword evidence="3" id="KW-0238">DNA-binding</keyword>
<dbReference type="AlphaFoldDB" id="A0A6A1WH96"/>
<evidence type="ECO:0000259" key="7">
    <source>
        <dbReference type="PROSITE" id="PS50811"/>
    </source>
</evidence>
<dbReference type="Gene3D" id="2.20.25.80">
    <property type="entry name" value="WRKY domain"/>
    <property type="match status" value="1"/>
</dbReference>
<dbReference type="InterPro" id="IPR036576">
    <property type="entry name" value="WRKY_dom_sf"/>
</dbReference>
<dbReference type="GO" id="GO:0005634">
    <property type="term" value="C:nucleus"/>
    <property type="evidence" value="ECO:0007669"/>
    <property type="project" value="UniProtKB-SubCell"/>
</dbReference>
<dbReference type="InterPro" id="IPR044810">
    <property type="entry name" value="WRKY_plant"/>
</dbReference>
<evidence type="ECO:0000256" key="6">
    <source>
        <dbReference type="SAM" id="MobiDB-lite"/>
    </source>
</evidence>
<keyword evidence="4" id="KW-0804">Transcription</keyword>
<keyword evidence="5" id="KW-0539">Nucleus</keyword>
<dbReference type="OrthoDB" id="2021064at2759"/>
<evidence type="ECO:0000313" key="8">
    <source>
        <dbReference type="EMBL" id="KAB1224652.1"/>
    </source>
</evidence>
<evidence type="ECO:0000313" key="9">
    <source>
        <dbReference type="Proteomes" id="UP000516437"/>
    </source>
</evidence>
<evidence type="ECO:0000256" key="4">
    <source>
        <dbReference type="ARBA" id="ARBA00023163"/>
    </source>
</evidence>
<keyword evidence="2" id="KW-0805">Transcription regulation</keyword>
<organism evidence="8 9">
    <name type="scientific">Morella rubra</name>
    <name type="common">Chinese bayberry</name>
    <dbReference type="NCBI Taxonomy" id="262757"/>
    <lineage>
        <taxon>Eukaryota</taxon>
        <taxon>Viridiplantae</taxon>
        <taxon>Streptophyta</taxon>
        <taxon>Embryophyta</taxon>
        <taxon>Tracheophyta</taxon>
        <taxon>Spermatophyta</taxon>
        <taxon>Magnoliopsida</taxon>
        <taxon>eudicotyledons</taxon>
        <taxon>Gunneridae</taxon>
        <taxon>Pentapetalae</taxon>
        <taxon>rosids</taxon>
        <taxon>fabids</taxon>
        <taxon>Fagales</taxon>
        <taxon>Myricaceae</taxon>
        <taxon>Morella</taxon>
    </lineage>
</organism>
<dbReference type="GO" id="GO:0043565">
    <property type="term" value="F:sequence-specific DNA binding"/>
    <property type="evidence" value="ECO:0007669"/>
    <property type="project" value="InterPro"/>
</dbReference>
<dbReference type="InterPro" id="IPR003657">
    <property type="entry name" value="WRKY_dom"/>
</dbReference>
<evidence type="ECO:0000256" key="2">
    <source>
        <dbReference type="ARBA" id="ARBA00023015"/>
    </source>
</evidence>
<dbReference type="PANTHER" id="PTHR31282">
    <property type="entry name" value="WRKY TRANSCRIPTION FACTOR 21-RELATED"/>
    <property type="match status" value="1"/>
</dbReference>
<evidence type="ECO:0000256" key="3">
    <source>
        <dbReference type="ARBA" id="ARBA00023125"/>
    </source>
</evidence>
<dbReference type="EMBL" id="RXIC02000020">
    <property type="protein sequence ID" value="KAB1224652.1"/>
    <property type="molecule type" value="Genomic_DNA"/>
</dbReference>
<dbReference type="Pfam" id="PF03106">
    <property type="entry name" value="WRKY"/>
    <property type="match status" value="1"/>
</dbReference>
<dbReference type="Proteomes" id="UP000516437">
    <property type="component" value="Chromosome 2"/>
</dbReference>
<proteinExistence type="predicted"/>
<dbReference type="SUPFAM" id="SSF118290">
    <property type="entry name" value="WRKY DNA-binding domain"/>
    <property type="match status" value="1"/>
</dbReference>
<accession>A0A6A1WH96</accession>
<dbReference type="PROSITE" id="PS50811">
    <property type="entry name" value="WRKY"/>
    <property type="match status" value="1"/>
</dbReference>
<sequence length="297" mass="33666">MGCSKPAESLPASKRKRAIEEITKGLQLANQLRSLLNDSLEDDVSAPAKDLIFKVLSSFTNSLTILSSDDVSQLQANAHGHKSESSRGSCRNDISTIKDRRGRYKRRKNLQVWIRDTPCLIDDGHAWRKYGQKVILNAEHPRHYYKCTHKSDQRCRAIKHVQIIQKDPPKYRTTYIGHHTCKTFLYDPRSISDPASEDSPFVLESFDCTITAGEQNHLFTSYFPSTKQEHKEEKTSSNPINPKQSSSSPDYDLLSPSHTTFDSFDYEAIFSEFGIGDVIPGVMDMGLDFEDDISLPF</sequence>
<protein>
    <submittedName>
        <fullName evidence="8">Putative WRKY transcription factor 70</fullName>
    </submittedName>
</protein>
<reference evidence="8 9" key="1">
    <citation type="journal article" date="2019" name="Plant Biotechnol. J.">
        <title>The red bayberry genome and genetic basis of sex determination.</title>
        <authorList>
            <person name="Jia H.M."/>
            <person name="Jia H.J."/>
            <person name="Cai Q.L."/>
            <person name="Wang Y."/>
            <person name="Zhao H.B."/>
            <person name="Yang W.F."/>
            <person name="Wang G.Y."/>
            <person name="Li Y.H."/>
            <person name="Zhan D.L."/>
            <person name="Shen Y.T."/>
            <person name="Niu Q.F."/>
            <person name="Chang L."/>
            <person name="Qiu J."/>
            <person name="Zhao L."/>
            <person name="Xie H.B."/>
            <person name="Fu W.Y."/>
            <person name="Jin J."/>
            <person name="Li X.W."/>
            <person name="Jiao Y."/>
            <person name="Zhou C.C."/>
            <person name="Tu T."/>
            <person name="Chai C.Y."/>
            <person name="Gao J.L."/>
            <person name="Fan L.J."/>
            <person name="van de Weg E."/>
            <person name="Wang J.Y."/>
            <person name="Gao Z.S."/>
        </authorList>
    </citation>
    <scope>NUCLEOTIDE SEQUENCE [LARGE SCALE GENOMIC DNA]</scope>
    <source>
        <tissue evidence="8">Leaves</tissue>
    </source>
</reference>
<name>A0A6A1WH96_9ROSI</name>
<dbReference type="SMART" id="SM00774">
    <property type="entry name" value="WRKY"/>
    <property type="match status" value="1"/>
</dbReference>
<evidence type="ECO:0000256" key="1">
    <source>
        <dbReference type="ARBA" id="ARBA00004123"/>
    </source>
</evidence>
<dbReference type="GO" id="GO:0003700">
    <property type="term" value="F:DNA-binding transcription factor activity"/>
    <property type="evidence" value="ECO:0007669"/>
    <property type="project" value="InterPro"/>
</dbReference>
<comment type="subcellular location">
    <subcellularLocation>
        <location evidence="1">Nucleus</location>
    </subcellularLocation>
</comment>
<feature type="domain" description="WRKY" evidence="7">
    <location>
        <begin position="116"/>
        <end position="179"/>
    </location>
</feature>
<keyword evidence="9" id="KW-1185">Reference proteome</keyword>
<comment type="caution">
    <text evidence="8">The sequence shown here is derived from an EMBL/GenBank/DDBJ whole genome shotgun (WGS) entry which is preliminary data.</text>
</comment>
<gene>
    <name evidence="8" type="ORF">CJ030_MR2G016966</name>
</gene>
<feature type="region of interest" description="Disordered" evidence="6">
    <location>
        <begin position="228"/>
        <end position="252"/>
    </location>
</feature>